<evidence type="ECO:0000313" key="7">
    <source>
        <dbReference type="EMBL" id="CAD5214742.1"/>
    </source>
</evidence>
<evidence type="ECO:0000256" key="1">
    <source>
        <dbReference type="ARBA" id="ARBA00004141"/>
    </source>
</evidence>
<dbReference type="Proteomes" id="UP000614601">
    <property type="component" value="Unassembled WGS sequence"/>
</dbReference>
<evidence type="ECO:0000256" key="5">
    <source>
        <dbReference type="ARBA" id="ARBA00023136"/>
    </source>
</evidence>
<dbReference type="OrthoDB" id="10055027at2759"/>
<keyword evidence="3 6" id="KW-0812">Transmembrane</keyword>
<evidence type="ECO:0000256" key="6">
    <source>
        <dbReference type="SAM" id="Phobius"/>
    </source>
</evidence>
<dbReference type="GO" id="GO:0016020">
    <property type="term" value="C:membrane"/>
    <property type="evidence" value="ECO:0007669"/>
    <property type="project" value="UniProtKB-SubCell"/>
</dbReference>
<evidence type="ECO:0000256" key="4">
    <source>
        <dbReference type="ARBA" id="ARBA00022989"/>
    </source>
</evidence>
<comment type="subcellular location">
    <subcellularLocation>
        <location evidence="1">Membrane</location>
        <topology evidence="1">Multi-pass membrane protein</topology>
    </subcellularLocation>
</comment>
<comment type="caution">
    <text evidence="7">The sequence shown here is derived from an EMBL/GenBank/DDBJ whole genome shotgun (WGS) entry which is preliminary data.</text>
</comment>
<keyword evidence="5 6" id="KW-0472">Membrane</keyword>
<keyword evidence="4 6" id="KW-1133">Transmembrane helix</keyword>
<proteinExistence type="inferred from homology"/>
<evidence type="ECO:0000256" key="3">
    <source>
        <dbReference type="ARBA" id="ARBA00022692"/>
    </source>
</evidence>
<organism evidence="7 8">
    <name type="scientific">Bursaphelenchus okinawaensis</name>
    <dbReference type="NCBI Taxonomy" id="465554"/>
    <lineage>
        <taxon>Eukaryota</taxon>
        <taxon>Metazoa</taxon>
        <taxon>Ecdysozoa</taxon>
        <taxon>Nematoda</taxon>
        <taxon>Chromadorea</taxon>
        <taxon>Rhabditida</taxon>
        <taxon>Tylenchina</taxon>
        <taxon>Tylenchomorpha</taxon>
        <taxon>Aphelenchoidea</taxon>
        <taxon>Aphelenchoididae</taxon>
        <taxon>Bursaphelenchus</taxon>
    </lineage>
</organism>
<dbReference type="GO" id="GO:0005783">
    <property type="term" value="C:endoplasmic reticulum"/>
    <property type="evidence" value="ECO:0007669"/>
    <property type="project" value="TreeGrafter"/>
</dbReference>
<feature type="transmembrane region" description="Helical" evidence="6">
    <location>
        <begin position="35"/>
        <end position="55"/>
    </location>
</feature>
<keyword evidence="8" id="KW-1185">Reference proteome</keyword>
<dbReference type="GO" id="GO:0016567">
    <property type="term" value="P:protein ubiquitination"/>
    <property type="evidence" value="ECO:0007669"/>
    <property type="project" value="InterPro"/>
</dbReference>
<dbReference type="EMBL" id="CAJFDH010000003">
    <property type="protein sequence ID" value="CAD5214742.1"/>
    <property type="molecule type" value="Genomic_DNA"/>
</dbReference>
<gene>
    <name evidence="7" type="ORF">BOKJ2_LOCUS5745</name>
</gene>
<dbReference type="AlphaFoldDB" id="A0A811KH40"/>
<dbReference type="PANTHER" id="PTHR31322">
    <property type="entry name" value="E3 UBIQUITIN-PROTEIN LIGASE TM129"/>
    <property type="match status" value="1"/>
</dbReference>
<evidence type="ECO:0000256" key="2">
    <source>
        <dbReference type="ARBA" id="ARBA00007332"/>
    </source>
</evidence>
<accession>A0A811KH40</accession>
<name>A0A811KH40_9BILA</name>
<protein>
    <submittedName>
        <fullName evidence="7">Uncharacterized protein</fullName>
    </submittedName>
</protein>
<sequence length="302" mass="35150">MHNIKYYYIFGFFIALGIVCERNLFVVVPETIIEVLVLLSITFTSLGFGFVAYLMSGDFEHHYVTSKLKRIREDWHLLSRDVSREMMDPFSIKLVDSNESGVYVLDNYLIRVRPYNLEIARLEDATFTVRKVLDHPLRNQNDDYQLILVDVDSVSGSFNPFKIHLQSRTIMQLIRDKIGSEFRILSTVQMTFSMQDRFVQDFRSVISENEVFEYRTNEDLDVCFGCMAVPPNVKLQKLCEAPDCTSCSCRPTWCHSCLARIFATEQDQERPEGWMAGRARCPTCRLNFCVLDVRPLKVIRDE</sequence>
<dbReference type="Pfam" id="PF10272">
    <property type="entry name" value="Tmpp129"/>
    <property type="match status" value="1"/>
</dbReference>
<comment type="similarity">
    <text evidence="2">Belongs to the TMEM129 family.</text>
</comment>
<dbReference type="EMBL" id="CAJFCW020000003">
    <property type="protein sequence ID" value="CAG9103197.1"/>
    <property type="molecule type" value="Genomic_DNA"/>
</dbReference>
<dbReference type="InterPro" id="IPR018801">
    <property type="entry name" value="TM129"/>
</dbReference>
<dbReference type="PANTHER" id="PTHR31322:SF2">
    <property type="entry name" value="E3 UBIQUITIN-PROTEIN LIGASE TM129"/>
    <property type="match status" value="1"/>
</dbReference>
<reference evidence="7" key="1">
    <citation type="submission" date="2020-09" db="EMBL/GenBank/DDBJ databases">
        <authorList>
            <person name="Kikuchi T."/>
        </authorList>
    </citation>
    <scope>NUCLEOTIDE SEQUENCE</scope>
    <source>
        <strain evidence="7">SH1</strain>
    </source>
</reference>
<dbReference type="Proteomes" id="UP000783686">
    <property type="component" value="Unassembled WGS sequence"/>
</dbReference>
<feature type="transmembrane region" description="Helical" evidence="6">
    <location>
        <begin position="6"/>
        <end position="28"/>
    </location>
</feature>
<evidence type="ECO:0000313" key="8">
    <source>
        <dbReference type="Proteomes" id="UP000614601"/>
    </source>
</evidence>
<dbReference type="GO" id="GO:0061630">
    <property type="term" value="F:ubiquitin protein ligase activity"/>
    <property type="evidence" value="ECO:0007669"/>
    <property type="project" value="InterPro"/>
</dbReference>